<sequence length="161" mass="18257">MTSRVPTPQERFELLSAYLDNEVSREEKLLVEEWLATDANFRRLHQQQLRLRQMLIDLPVPAFDRNVSPSATKANTELMIDQVMAKIEKRSQRRKWAWGGIGLAAAAVIGIVGSVFTLNSSPQFSPVSNQFKPSQEEPLILAMEKPIVPIPKSMMDKQPDK</sequence>
<protein>
    <recommendedName>
        <fullName evidence="4">Anti-sigma factor</fullName>
    </recommendedName>
</protein>
<keyword evidence="3" id="KW-1185">Reference proteome</keyword>
<reference evidence="2" key="1">
    <citation type="submission" date="2024-01" db="EMBL/GenBank/DDBJ databases">
        <title>Bank of Algae and Cyanobacteria of the Azores (BACA) strain genomes.</title>
        <authorList>
            <person name="Luz R."/>
            <person name="Cordeiro R."/>
            <person name="Fonseca A."/>
            <person name="Goncalves V."/>
        </authorList>
    </citation>
    <scope>NUCLEOTIDE SEQUENCE</scope>
    <source>
        <strain evidence="2">BACA0141</strain>
    </source>
</reference>
<keyword evidence="1" id="KW-1133">Transmembrane helix</keyword>
<keyword evidence="1" id="KW-0472">Membrane</keyword>
<keyword evidence="1" id="KW-0812">Transmembrane</keyword>
<dbReference type="AlphaFoldDB" id="A0AAW9Q2A4"/>
<name>A0AAW9Q2A4_9CYAN</name>
<accession>A0AAW9Q2A4</accession>
<evidence type="ECO:0000313" key="3">
    <source>
        <dbReference type="Proteomes" id="UP001333818"/>
    </source>
</evidence>
<dbReference type="RefSeq" id="WP_330484757.1">
    <property type="nucleotide sequence ID" value="NZ_JAZBJZ010000072.1"/>
</dbReference>
<evidence type="ECO:0000313" key="2">
    <source>
        <dbReference type="EMBL" id="MEE3718324.1"/>
    </source>
</evidence>
<evidence type="ECO:0008006" key="4">
    <source>
        <dbReference type="Google" id="ProtNLM"/>
    </source>
</evidence>
<organism evidence="2 3">
    <name type="scientific">Tumidithrix elongata BACA0141</name>
    <dbReference type="NCBI Taxonomy" id="2716417"/>
    <lineage>
        <taxon>Bacteria</taxon>
        <taxon>Bacillati</taxon>
        <taxon>Cyanobacteriota</taxon>
        <taxon>Cyanophyceae</taxon>
        <taxon>Pseudanabaenales</taxon>
        <taxon>Pseudanabaenaceae</taxon>
        <taxon>Tumidithrix</taxon>
        <taxon>Tumidithrix elongata</taxon>
    </lineage>
</organism>
<feature type="transmembrane region" description="Helical" evidence="1">
    <location>
        <begin position="96"/>
        <end position="118"/>
    </location>
</feature>
<dbReference type="Proteomes" id="UP001333818">
    <property type="component" value="Unassembled WGS sequence"/>
</dbReference>
<comment type="caution">
    <text evidence="2">The sequence shown here is derived from an EMBL/GenBank/DDBJ whole genome shotgun (WGS) entry which is preliminary data.</text>
</comment>
<dbReference type="EMBL" id="JAZBJZ010000072">
    <property type="protein sequence ID" value="MEE3718324.1"/>
    <property type="molecule type" value="Genomic_DNA"/>
</dbReference>
<gene>
    <name evidence="2" type="ORF">V2H45_16410</name>
</gene>
<evidence type="ECO:0000256" key="1">
    <source>
        <dbReference type="SAM" id="Phobius"/>
    </source>
</evidence>
<proteinExistence type="predicted"/>